<dbReference type="SUPFAM" id="SSF46785">
    <property type="entry name" value="Winged helix' DNA-binding domain"/>
    <property type="match status" value="1"/>
</dbReference>
<dbReference type="GeneID" id="25267014"/>
<accession>A0A066WK09</accession>
<dbReference type="AlphaFoldDB" id="A0A066WK09"/>
<comment type="subunit">
    <text evidence="4">Component of the eukaryotic translation initiation factor 3 (eIF-3) complex.</text>
</comment>
<dbReference type="InterPro" id="IPR019010">
    <property type="entry name" value="eIF3e_N"/>
</dbReference>
<sequence>MAEYDLTPRFLQHVDRHLAIPMLQHLSSTGLFKETDLVKAQYELARGTSMVGYTAELYSQAYPGQQAPPELEKQKEEALATNERLTAEVEHALNVIEDPKVLSSLKSDKQQNLSWLEQNYQLTLDQINALYRFGYFQFNCGNYAEASSYLYHFRIFSMDPAMTLSSYWGKLAADILMGNWDAAMEELKLLRDQVDSGAGGSAVISASGPTTGQSAAMAGVNESLLQKRTWLLHWSLFVYFNHPQGREMLVELFFSPAYLSTVQTSAWWLLRYLVVALVMTRRTTRIFNIAQPGASALGNERGGATQKLSAQNAMKDLVRILNIESYRSEAADPESDDAASSSKAPADPILKFISVLYEGFDFEAAQEELAKAEQLIANDFFLADHKDAFVESARYLISELYCRIHHRVDIADLSRSLNMSKEEGEKWVVNLIRDTRTDAKIDFKENMVYMNQTPQAMYQNIIEKTRGFVFRTSAMGQAIDRKANPSAYSGYAGGDGGRGGAGGRGGRGGAAGRGGRGGGRGGSAQGPGASGRHQQAASSAPTGQDGSAQVNSGTGTAPAASESVEAA</sequence>
<feature type="compositionally biased region" description="Polar residues" evidence="5">
    <location>
        <begin position="533"/>
        <end position="555"/>
    </location>
</feature>
<feature type="compositionally biased region" description="Gly residues" evidence="5">
    <location>
        <begin position="496"/>
        <end position="529"/>
    </location>
</feature>
<dbReference type="EMBL" id="JMSN01000017">
    <property type="protein sequence ID" value="KDN51334.1"/>
    <property type="molecule type" value="Genomic_DNA"/>
</dbReference>
<feature type="domain" description="PCI" evidence="6">
    <location>
        <begin position="250"/>
        <end position="455"/>
    </location>
</feature>
<comment type="function">
    <text evidence="4">Component of the eukaryotic translation initiation factor 3 (eIF-3) complex, which is involved in protein synthesis of a specialized repertoire of mRNAs and, together with other initiation factors, stimulates binding of mRNA and methionyl-tRNAi to the 40S ribosome. The eIF-3 complex specifically targets and initiates translation of a subset of mRNAs involved in cell proliferation.</text>
</comment>
<evidence type="ECO:0000256" key="1">
    <source>
        <dbReference type="ARBA" id="ARBA00022490"/>
    </source>
</evidence>
<reference evidence="7 8" key="1">
    <citation type="submission" date="2014-05" db="EMBL/GenBank/DDBJ databases">
        <title>Draft genome sequence of a rare smut relative, Tilletiaria anomala UBC 951.</title>
        <authorList>
            <consortium name="DOE Joint Genome Institute"/>
            <person name="Toome M."/>
            <person name="Kuo A."/>
            <person name="Henrissat B."/>
            <person name="Lipzen A."/>
            <person name="Tritt A."/>
            <person name="Yoshinaga Y."/>
            <person name="Zane M."/>
            <person name="Barry K."/>
            <person name="Grigoriev I.V."/>
            <person name="Spatafora J.W."/>
            <person name="Aimea M.C."/>
        </authorList>
    </citation>
    <scope>NUCLEOTIDE SEQUENCE [LARGE SCALE GENOMIC DNA]</scope>
    <source>
        <strain evidence="7 8">UBC 951</strain>
    </source>
</reference>
<dbReference type="InterPro" id="IPR036390">
    <property type="entry name" value="WH_DNA-bd_sf"/>
</dbReference>
<dbReference type="InterPro" id="IPR016650">
    <property type="entry name" value="eIF3e"/>
</dbReference>
<proteinExistence type="inferred from homology"/>
<dbReference type="Pfam" id="PF09440">
    <property type="entry name" value="eIF3_N"/>
    <property type="match status" value="1"/>
</dbReference>
<dbReference type="GO" id="GO:0071540">
    <property type="term" value="C:eukaryotic translation initiation factor 3 complex, eIF3e"/>
    <property type="evidence" value="ECO:0007669"/>
    <property type="project" value="UniProtKB-UniRule"/>
</dbReference>
<dbReference type="GO" id="GO:0033290">
    <property type="term" value="C:eukaryotic 48S preinitiation complex"/>
    <property type="evidence" value="ECO:0007669"/>
    <property type="project" value="UniProtKB-UniRule"/>
</dbReference>
<comment type="similarity">
    <text evidence="4">Belongs to the eIF-3 subunit E family.</text>
</comment>
<dbReference type="InterPro" id="IPR000717">
    <property type="entry name" value="PCI_dom"/>
</dbReference>
<comment type="subcellular location">
    <subcellularLocation>
        <location evidence="4">Cytoplasm</location>
    </subcellularLocation>
</comment>
<keyword evidence="3 4" id="KW-0648">Protein biosynthesis</keyword>
<dbReference type="PANTHER" id="PTHR10317">
    <property type="entry name" value="EUKARYOTIC TRANSLATION INITIATION FACTOR 3 SUBUNIT E"/>
    <property type="match status" value="1"/>
</dbReference>
<keyword evidence="2 4" id="KW-0396">Initiation factor</keyword>
<feature type="region of interest" description="Disordered" evidence="5">
    <location>
        <begin position="496"/>
        <end position="567"/>
    </location>
</feature>
<dbReference type="GO" id="GO:0001732">
    <property type="term" value="P:formation of cytoplasmic translation initiation complex"/>
    <property type="evidence" value="ECO:0007669"/>
    <property type="project" value="UniProtKB-UniRule"/>
</dbReference>
<dbReference type="HAMAP" id="MF_03004">
    <property type="entry name" value="eIF3e"/>
    <property type="match status" value="1"/>
</dbReference>
<evidence type="ECO:0000313" key="7">
    <source>
        <dbReference type="EMBL" id="KDN51334.1"/>
    </source>
</evidence>
<organism evidence="7 8">
    <name type="scientific">Tilletiaria anomala (strain ATCC 24038 / CBS 436.72 / UBC 951)</name>
    <dbReference type="NCBI Taxonomy" id="1037660"/>
    <lineage>
        <taxon>Eukaryota</taxon>
        <taxon>Fungi</taxon>
        <taxon>Dikarya</taxon>
        <taxon>Basidiomycota</taxon>
        <taxon>Ustilaginomycotina</taxon>
        <taxon>Exobasidiomycetes</taxon>
        <taxon>Georgefischeriales</taxon>
        <taxon>Tilletiariaceae</taxon>
        <taxon>Tilletiaria</taxon>
    </lineage>
</organism>
<dbReference type="OrthoDB" id="417252at2759"/>
<dbReference type="Pfam" id="PF01399">
    <property type="entry name" value="PCI"/>
    <property type="match status" value="1"/>
</dbReference>
<dbReference type="OMA" id="NCPWILR"/>
<dbReference type="GO" id="GO:0016282">
    <property type="term" value="C:eukaryotic 43S preinitiation complex"/>
    <property type="evidence" value="ECO:0007669"/>
    <property type="project" value="UniProtKB-UniRule"/>
</dbReference>
<name>A0A066WK09_TILAU</name>
<gene>
    <name evidence="4" type="primary">INT6</name>
    <name evidence="7" type="ORF">K437DRAFT_290196</name>
</gene>
<dbReference type="HOGENOM" id="CLU_031132_0_0_1"/>
<dbReference type="RefSeq" id="XP_013244670.1">
    <property type="nucleotide sequence ID" value="XM_013389216.1"/>
</dbReference>
<evidence type="ECO:0000259" key="6">
    <source>
        <dbReference type="PROSITE" id="PS50250"/>
    </source>
</evidence>
<protein>
    <recommendedName>
        <fullName evidence="4">Eukaryotic translation initiation factor 3 subunit E</fullName>
        <shortName evidence="4">eIF3e</shortName>
    </recommendedName>
</protein>
<evidence type="ECO:0000256" key="4">
    <source>
        <dbReference type="HAMAP-Rule" id="MF_03004"/>
    </source>
</evidence>
<dbReference type="Proteomes" id="UP000027361">
    <property type="component" value="Unassembled WGS sequence"/>
</dbReference>
<evidence type="ECO:0000256" key="5">
    <source>
        <dbReference type="SAM" id="MobiDB-lite"/>
    </source>
</evidence>
<dbReference type="GO" id="GO:0003743">
    <property type="term" value="F:translation initiation factor activity"/>
    <property type="evidence" value="ECO:0007669"/>
    <property type="project" value="UniProtKB-UniRule"/>
</dbReference>
<keyword evidence="8" id="KW-1185">Reference proteome</keyword>
<comment type="caution">
    <text evidence="7">The sequence shown here is derived from an EMBL/GenBank/DDBJ whole genome shotgun (WGS) entry which is preliminary data.</text>
</comment>
<evidence type="ECO:0000256" key="2">
    <source>
        <dbReference type="ARBA" id="ARBA00022540"/>
    </source>
</evidence>
<dbReference type="PROSITE" id="PS50250">
    <property type="entry name" value="PCI"/>
    <property type="match status" value="1"/>
</dbReference>
<evidence type="ECO:0000256" key="3">
    <source>
        <dbReference type="ARBA" id="ARBA00022917"/>
    </source>
</evidence>
<evidence type="ECO:0000313" key="8">
    <source>
        <dbReference type="Proteomes" id="UP000027361"/>
    </source>
</evidence>
<dbReference type="InParanoid" id="A0A066WK09"/>
<dbReference type="CDD" id="cd21378">
    <property type="entry name" value="eIF3E"/>
    <property type="match status" value="1"/>
</dbReference>
<keyword evidence="1 4" id="KW-0963">Cytoplasm</keyword>
<dbReference type="FunCoup" id="A0A066WK09">
    <property type="interactions" value="824"/>
</dbReference>
<dbReference type="PIRSF" id="PIRSF016255">
    <property type="entry name" value="eIF3e_su6"/>
    <property type="match status" value="1"/>
</dbReference>
<dbReference type="STRING" id="1037660.A0A066WK09"/>
<dbReference type="SMART" id="SM01186">
    <property type="entry name" value="eIF3_N"/>
    <property type="match status" value="1"/>
</dbReference>
<dbReference type="SMART" id="SM00088">
    <property type="entry name" value="PINT"/>
    <property type="match status" value="1"/>
</dbReference>